<accession>A0A0E9PMN6</accession>
<dbReference type="AlphaFoldDB" id="A0A0E9PMN6"/>
<dbReference type="EMBL" id="GBXM01102828">
    <property type="protein sequence ID" value="JAH05749.1"/>
    <property type="molecule type" value="Transcribed_RNA"/>
</dbReference>
<proteinExistence type="predicted"/>
<reference evidence="1" key="2">
    <citation type="journal article" date="2015" name="Fish Shellfish Immunol.">
        <title>Early steps in the European eel (Anguilla anguilla)-Vibrio vulnificus interaction in the gills: Role of the RtxA13 toxin.</title>
        <authorList>
            <person name="Callol A."/>
            <person name="Pajuelo D."/>
            <person name="Ebbesson L."/>
            <person name="Teles M."/>
            <person name="MacKenzie S."/>
            <person name="Amaro C."/>
        </authorList>
    </citation>
    <scope>NUCLEOTIDE SEQUENCE</scope>
</reference>
<protein>
    <submittedName>
        <fullName evidence="1">Uncharacterized protein</fullName>
    </submittedName>
</protein>
<evidence type="ECO:0000313" key="1">
    <source>
        <dbReference type="EMBL" id="JAH05749.1"/>
    </source>
</evidence>
<organism evidence="1">
    <name type="scientific">Anguilla anguilla</name>
    <name type="common">European freshwater eel</name>
    <name type="synonym">Muraena anguilla</name>
    <dbReference type="NCBI Taxonomy" id="7936"/>
    <lineage>
        <taxon>Eukaryota</taxon>
        <taxon>Metazoa</taxon>
        <taxon>Chordata</taxon>
        <taxon>Craniata</taxon>
        <taxon>Vertebrata</taxon>
        <taxon>Euteleostomi</taxon>
        <taxon>Actinopterygii</taxon>
        <taxon>Neopterygii</taxon>
        <taxon>Teleostei</taxon>
        <taxon>Anguilliformes</taxon>
        <taxon>Anguillidae</taxon>
        <taxon>Anguilla</taxon>
    </lineage>
</organism>
<sequence>MLLLLHRLKLLCPGVRTFLYVVIKGFGLRIASWAFFTNHSTNTFHY</sequence>
<name>A0A0E9PMN6_ANGAN</name>
<reference evidence="1" key="1">
    <citation type="submission" date="2014-11" db="EMBL/GenBank/DDBJ databases">
        <authorList>
            <person name="Amaro Gonzalez C."/>
        </authorList>
    </citation>
    <scope>NUCLEOTIDE SEQUENCE</scope>
</reference>